<dbReference type="NCBIfam" id="NF037959">
    <property type="entry name" value="MFS_SpdSyn"/>
    <property type="match status" value="2"/>
</dbReference>
<dbReference type="SUPFAM" id="SSF48452">
    <property type="entry name" value="TPR-like"/>
    <property type="match status" value="1"/>
</dbReference>
<dbReference type="CDD" id="cd02440">
    <property type="entry name" value="AdoMet_MTases"/>
    <property type="match status" value="1"/>
</dbReference>
<gene>
    <name evidence="4" type="primary">speE</name>
    <name evidence="8" type="ORF">A2008_02065</name>
</gene>
<feature type="transmembrane region" description="Helical" evidence="4">
    <location>
        <begin position="152"/>
        <end position="174"/>
    </location>
</feature>
<dbReference type="GO" id="GO:0005829">
    <property type="term" value="C:cytosol"/>
    <property type="evidence" value="ECO:0007669"/>
    <property type="project" value="TreeGrafter"/>
</dbReference>
<accession>A0A1F7WJL5</accession>
<evidence type="ECO:0000256" key="1">
    <source>
        <dbReference type="ARBA" id="ARBA00007867"/>
    </source>
</evidence>
<keyword evidence="4" id="KW-1133">Transmembrane helix</keyword>
<dbReference type="Gene3D" id="3.40.50.150">
    <property type="entry name" value="Vaccinia Virus protein VP39"/>
    <property type="match status" value="1"/>
</dbReference>
<evidence type="ECO:0000256" key="5">
    <source>
        <dbReference type="PROSITE-ProRule" id="PRU00339"/>
    </source>
</evidence>
<dbReference type="AlphaFoldDB" id="A0A1F7WJL5"/>
<dbReference type="GO" id="GO:0004766">
    <property type="term" value="F:spermidine synthase activity"/>
    <property type="evidence" value="ECO:0007669"/>
    <property type="project" value="UniProtKB-UniRule"/>
</dbReference>
<dbReference type="InterPro" id="IPR029063">
    <property type="entry name" value="SAM-dependent_MTases_sf"/>
</dbReference>
<comment type="subunit">
    <text evidence="4">Homodimer or homotetramer.</text>
</comment>
<comment type="caution">
    <text evidence="4">Lacks the conserved Asp active site.</text>
</comment>
<dbReference type="InterPro" id="IPR030374">
    <property type="entry name" value="PABS"/>
</dbReference>
<feature type="transmembrane region" description="Helical" evidence="4">
    <location>
        <begin position="338"/>
        <end position="362"/>
    </location>
</feature>
<comment type="function">
    <text evidence="4">Catalyzes the irreversible transfer of a propylamine group from the amino donor S-adenosylmethioninamine (decarboxy-AdoMet) to putrescine (1,4-diaminobutane) to yield spermidine.</text>
</comment>
<dbReference type="Proteomes" id="UP000178735">
    <property type="component" value="Unassembled WGS sequence"/>
</dbReference>
<feature type="transmembrane region" description="Helical" evidence="4">
    <location>
        <begin position="383"/>
        <end position="406"/>
    </location>
</feature>
<dbReference type="InterPro" id="IPR001045">
    <property type="entry name" value="Spermi_synthase"/>
</dbReference>
<comment type="subcellular location">
    <subcellularLocation>
        <location evidence="4">Cell membrane</location>
        <topology evidence="4">Multi-pass membrane protein</topology>
    </subcellularLocation>
</comment>
<comment type="similarity">
    <text evidence="1 4">Belongs to the spermidine/spermine synthase family.</text>
</comment>
<evidence type="ECO:0000256" key="2">
    <source>
        <dbReference type="ARBA" id="ARBA00022679"/>
    </source>
</evidence>
<dbReference type="SUPFAM" id="SSF103473">
    <property type="entry name" value="MFS general substrate transporter"/>
    <property type="match status" value="1"/>
</dbReference>
<dbReference type="PROSITE" id="PS51006">
    <property type="entry name" value="PABS_2"/>
    <property type="match status" value="1"/>
</dbReference>
<comment type="catalytic activity">
    <reaction evidence="4">
        <text>S-adenosyl 3-(methylsulfanyl)propylamine + putrescine = S-methyl-5'-thioadenosine + spermidine + H(+)</text>
        <dbReference type="Rhea" id="RHEA:12721"/>
        <dbReference type="ChEBI" id="CHEBI:15378"/>
        <dbReference type="ChEBI" id="CHEBI:17509"/>
        <dbReference type="ChEBI" id="CHEBI:57443"/>
        <dbReference type="ChEBI" id="CHEBI:57834"/>
        <dbReference type="ChEBI" id="CHEBI:326268"/>
        <dbReference type="EC" id="2.5.1.16"/>
    </reaction>
</comment>
<protein>
    <recommendedName>
        <fullName evidence="4">Polyamine aminopropyltransferase</fullName>
    </recommendedName>
    <alternativeName>
        <fullName evidence="4">Putrescine aminopropyltransferase</fullName>
        <shortName evidence="4">PAPT</shortName>
    </alternativeName>
    <alternativeName>
        <fullName evidence="4">Spermidine synthase</fullName>
        <shortName evidence="4">SPDS</shortName>
        <shortName evidence="4">SPDSY</shortName>
        <ecNumber evidence="4">2.5.1.16</ecNumber>
    </alternativeName>
</protein>
<dbReference type="EMBL" id="MGFH01000191">
    <property type="protein sequence ID" value="OGM03012.1"/>
    <property type="molecule type" value="Genomic_DNA"/>
</dbReference>
<feature type="binding site" evidence="4">
    <location>
        <begin position="616"/>
        <end position="617"/>
    </location>
    <ligand>
        <name>S-methyl-5'-thioadenosine</name>
        <dbReference type="ChEBI" id="CHEBI:17509"/>
    </ligand>
</feature>
<evidence type="ECO:0000313" key="8">
    <source>
        <dbReference type="EMBL" id="OGM03012.1"/>
    </source>
</evidence>
<evidence type="ECO:0000259" key="7">
    <source>
        <dbReference type="PROSITE" id="PS51006"/>
    </source>
</evidence>
<dbReference type="Gene3D" id="1.25.40.10">
    <property type="entry name" value="Tetratricopeptide repeat domain"/>
    <property type="match status" value="1"/>
</dbReference>
<dbReference type="HAMAP" id="MF_00198">
    <property type="entry name" value="Spermidine_synth"/>
    <property type="match status" value="1"/>
</dbReference>
<evidence type="ECO:0000256" key="4">
    <source>
        <dbReference type="HAMAP-Rule" id="MF_00198"/>
    </source>
</evidence>
<feature type="transmembrane region" description="Helical" evidence="4">
    <location>
        <begin position="412"/>
        <end position="430"/>
    </location>
</feature>
<dbReference type="InterPro" id="IPR019734">
    <property type="entry name" value="TPR_rpt"/>
</dbReference>
<comment type="caution">
    <text evidence="8">The sequence shown here is derived from an EMBL/GenBank/DDBJ whole genome shotgun (WGS) entry which is preliminary data.</text>
</comment>
<dbReference type="GO" id="GO:0008295">
    <property type="term" value="P:spermidine biosynthetic process"/>
    <property type="evidence" value="ECO:0007669"/>
    <property type="project" value="UniProtKB-UniRule"/>
</dbReference>
<reference evidence="8 9" key="1">
    <citation type="journal article" date="2016" name="Nat. Commun.">
        <title>Thousands of microbial genomes shed light on interconnected biogeochemical processes in an aquifer system.</title>
        <authorList>
            <person name="Anantharaman K."/>
            <person name="Brown C.T."/>
            <person name="Hug L.A."/>
            <person name="Sharon I."/>
            <person name="Castelle C.J."/>
            <person name="Probst A.J."/>
            <person name="Thomas B.C."/>
            <person name="Singh A."/>
            <person name="Wilkins M.J."/>
            <person name="Karaoz U."/>
            <person name="Brodie E.L."/>
            <person name="Williams K.H."/>
            <person name="Hubbard S.S."/>
            <person name="Banfield J.F."/>
        </authorList>
    </citation>
    <scope>NUCLEOTIDE SEQUENCE [LARGE SCALE GENOMIC DNA]</scope>
</reference>
<comment type="caution">
    <text evidence="4 6">Lacks conserved residue(s) required for the propagation of feature annotation.</text>
</comment>
<dbReference type="InterPro" id="IPR036259">
    <property type="entry name" value="MFS_trans_sf"/>
</dbReference>
<dbReference type="InterPro" id="IPR011990">
    <property type="entry name" value="TPR-like_helical_dom_sf"/>
</dbReference>
<dbReference type="SUPFAM" id="SSF53335">
    <property type="entry name" value="S-adenosyl-L-methionine-dependent methyltransferases"/>
    <property type="match status" value="1"/>
</dbReference>
<keyword evidence="2 4" id="KW-0808">Transferase</keyword>
<dbReference type="EC" id="2.5.1.16" evidence="4"/>
<feature type="transmembrane region" description="Helical" evidence="4">
    <location>
        <begin position="451"/>
        <end position="469"/>
    </location>
</feature>
<evidence type="ECO:0000256" key="3">
    <source>
        <dbReference type="ARBA" id="ARBA00023115"/>
    </source>
</evidence>
<dbReference type="STRING" id="1817813.A2008_02065"/>
<feature type="transmembrane region" description="Helical" evidence="4">
    <location>
        <begin position="36"/>
        <end position="58"/>
    </location>
</feature>
<proteinExistence type="inferred from homology"/>
<dbReference type="Gene3D" id="1.20.1250.20">
    <property type="entry name" value="MFS general substrate transporter like domains"/>
    <property type="match status" value="1"/>
</dbReference>
<dbReference type="UniPathway" id="UPA00248">
    <property type="reaction ID" value="UER00314"/>
</dbReference>
<keyword evidence="5" id="KW-0802">TPR repeat</keyword>
<dbReference type="CDD" id="cd06174">
    <property type="entry name" value="MFS"/>
    <property type="match status" value="1"/>
</dbReference>
<evidence type="ECO:0000256" key="6">
    <source>
        <dbReference type="PROSITE-ProRule" id="PRU00354"/>
    </source>
</evidence>
<dbReference type="PROSITE" id="PS50005">
    <property type="entry name" value="TPR"/>
    <property type="match status" value="1"/>
</dbReference>
<dbReference type="PANTHER" id="PTHR11558">
    <property type="entry name" value="SPERMIDINE/SPERMINE SYNTHASE"/>
    <property type="match status" value="1"/>
</dbReference>
<keyword evidence="4" id="KW-0745">Spermidine biosynthesis</keyword>
<feature type="domain" description="PABS" evidence="7">
    <location>
        <begin position="536"/>
        <end position="715"/>
    </location>
</feature>
<feature type="transmembrane region" description="Helical" evidence="4">
    <location>
        <begin position="70"/>
        <end position="89"/>
    </location>
</feature>
<keyword evidence="3 4" id="KW-0620">Polyamine biosynthesis</keyword>
<keyword evidence="4" id="KW-0812">Transmembrane</keyword>
<feature type="transmembrane region" description="Helical" evidence="4">
    <location>
        <begin position="297"/>
        <end position="318"/>
    </location>
</feature>
<feature type="transmembrane region" description="Helical" evidence="4">
    <location>
        <begin position="114"/>
        <end position="140"/>
    </location>
</feature>
<feature type="transmembrane region" description="Helical" evidence="4">
    <location>
        <begin position="235"/>
        <end position="262"/>
    </location>
</feature>
<organism evidence="8 9">
    <name type="scientific">Candidatus Wallbacteria bacterium GWC2_49_35</name>
    <dbReference type="NCBI Taxonomy" id="1817813"/>
    <lineage>
        <taxon>Bacteria</taxon>
        <taxon>Candidatus Walliibacteriota</taxon>
    </lineage>
</organism>
<feature type="binding site" evidence="4">
    <location>
        <position position="585"/>
    </location>
    <ligand>
        <name>S-methyl-5'-thioadenosine</name>
        <dbReference type="ChEBI" id="CHEBI:17509"/>
    </ligand>
</feature>
<keyword evidence="4" id="KW-0472">Membrane</keyword>
<feature type="transmembrane region" description="Helical" evidence="4">
    <location>
        <begin position="5"/>
        <end position="24"/>
    </location>
</feature>
<evidence type="ECO:0000313" key="9">
    <source>
        <dbReference type="Proteomes" id="UP000178735"/>
    </source>
</evidence>
<dbReference type="PANTHER" id="PTHR11558:SF11">
    <property type="entry name" value="SPERMIDINE SYNTHASE"/>
    <property type="match status" value="1"/>
</dbReference>
<feature type="repeat" description="TPR" evidence="5">
    <location>
        <begin position="857"/>
        <end position="890"/>
    </location>
</feature>
<dbReference type="Pfam" id="PF01564">
    <property type="entry name" value="Spermine_synth"/>
    <property type="match status" value="1"/>
</dbReference>
<name>A0A1F7WJL5_9BACT</name>
<dbReference type="GO" id="GO:0005886">
    <property type="term" value="C:plasma membrane"/>
    <property type="evidence" value="ECO:0007669"/>
    <property type="project" value="UniProtKB-SubCell"/>
</dbReference>
<sequence>MKNFILYLIFFVSGFCGLCYEILWCREFNLILGHTTYATAMVLASFMAGLAAGSWFFGRVADRVRSAMALYAYLELAIGVYGIFFYRFIEIYKDFYIFAHPYISSPAAEIAFKLFSSFALIIVPTTLMGATFPVMAKIVLANLEKRGSSIGLIYFFNSAGGALGCFICGFFMLYNFGSELSLNIVTGLNILCGVSMLAVKSYCTPEIPADASGPVAAEGISNAAAAEGGRAYNFIFIYFLFSGFISMMLEVCWTRFLILIIGSSTYSFSLMLSVFIFFLAAGSLIAAYFADRIEDPLFAFGACEFSIGAYILLTLPFYEKLPMAFINMNNSMGGSYYIYMSLNLVVCLAVMAVPALLFGASFPLAVRAVEIRAADSASAIGRLYSYNTVGCILGSFLTGIVILPSFGFKNSIETAIVIAFLIFLAASAHARRSEAGGGAAKSGNLRKTAGIMRSVCAVMLVSIFFLPAWDHKILNIGSFYRTRGLNEAAVNDLMAYNRVLYYKESIAATVYVMQDVRNGLKFLKINGKTDGSTTRSDMLTQSVLAVLPMSRVRSAKNILIIGLGTGTTLAAACKFSEAEKITCVEIIPEVIEAAKYFNESYDAYKNDPRVSIVVNDARSFLLTAREKFDVIISEPSNPWISGISSLFTTDFFSMAHEKLNDGGAMLVWIQAYESSPEVFKLALRTYLSVFKEASLWFNSTYDVFALGVKTAPGSKADIDPPDEPYFCFRKIQKSPPIAKMIEDYGIRDALTFSTLRLMSPEQLKVYAGDGILNSDNFQVIEYEAPLLLFSGQRVSLDYRAYADSLGEAVARRSMDSSEISAEKMIANAAFFLGEEFLEPRIPLSLLDMLTERGAADERSWRLMAALQTRTGEFGAAVESITRAIVTAPDNVEYLKMRARLSLTLCENRVAEGAASHLKTAESDYAKISAAAPSDFEAWHGLVAVHRLRRDKKSIIDSAMKAFEAGQAATAEVIAGSGGISVLLKAAEKLIEINEYKAAAELYDFALPRTKSALEKELIGAKLEECRFLFN</sequence>
<feature type="transmembrane region" description="Helical" evidence="4">
    <location>
        <begin position="268"/>
        <end position="290"/>
    </location>
</feature>
<comment type="pathway">
    <text evidence="4">Amine and polyamine biosynthesis; spermidine biosynthesis; spermidine from putrescine: step 1/1.</text>
</comment>
<keyword evidence="4" id="KW-1003">Cell membrane</keyword>